<organism evidence="7 8">
    <name type="scientific">Alishewanella tabrizica</name>
    <dbReference type="NCBI Taxonomy" id="671278"/>
    <lineage>
        <taxon>Bacteria</taxon>
        <taxon>Pseudomonadati</taxon>
        <taxon>Pseudomonadota</taxon>
        <taxon>Gammaproteobacteria</taxon>
        <taxon>Alteromonadales</taxon>
        <taxon>Alteromonadaceae</taxon>
        <taxon>Alishewanella</taxon>
    </lineage>
</organism>
<dbReference type="PRINTS" id="PR00996">
    <property type="entry name" value="CHERMTFRASE"/>
</dbReference>
<dbReference type="InterPro" id="IPR029063">
    <property type="entry name" value="SAM-dependent_MTases_sf"/>
</dbReference>
<dbReference type="InterPro" id="IPR022641">
    <property type="entry name" value="CheR_N"/>
</dbReference>
<keyword evidence="3 5" id="KW-0808">Transferase</keyword>
<comment type="catalytic activity">
    <reaction evidence="1 5">
        <text>L-glutamyl-[protein] + S-adenosyl-L-methionine = [protein]-L-glutamate 5-O-methyl ester + S-adenosyl-L-homocysteine</text>
        <dbReference type="Rhea" id="RHEA:24452"/>
        <dbReference type="Rhea" id="RHEA-COMP:10208"/>
        <dbReference type="Rhea" id="RHEA-COMP:10311"/>
        <dbReference type="ChEBI" id="CHEBI:29973"/>
        <dbReference type="ChEBI" id="CHEBI:57856"/>
        <dbReference type="ChEBI" id="CHEBI:59789"/>
        <dbReference type="ChEBI" id="CHEBI:82795"/>
        <dbReference type="EC" id="2.1.1.80"/>
    </reaction>
</comment>
<evidence type="ECO:0000256" key="4">
    <source>
        <dbReference type="ARBA" id="ARBA00022691"/>
    </source>
</evidence>
<dbReference type="EMBL" id="BMYR01000004">
    <property type="protein sequence ID" value="GGW57016.1"/>
    <property type="molecule type" value="Genomic_DNA"/>
</dbReference>
<dbReference type="GO" id="GO:0032259">
    <property type="term" value="P:methylation"/>
    <property type="evidence" value="ECO:0007669"/>
    <property type="project" value="UniProtKB-KW"/>
</dbReference>
<keyword evidence="8" id="KW-1185">Reference proteome</keyword>
<dbReference type="InterPro" id="IPR022642">
    <property type="entry name" value="CheR_C"/>
</dbReference>
<protein>
    <recommendedName>
        <fullName evidence="5">Chemotaxis protein methyltransferase</fullName>
        <ecNumber evidence="5">2.1.1.80</ecNumber>
    </recommendedName>
</protein>
<evidence type="ECO:0000256" key="1">
    <source>
        <dbReference type="ARBA" id="ARBA00001541"/>
    </source>
</evidence>
<keyword evidence="2 5" id="KW-0489">Methyltransferase</keyword>
<comment type="function">
    <text evidence="5">Methylation of the membrane-bound methyl-accepting chemotaxis proteins (MCP) to form gamma-glutamyl methyl ester residues in MCP.</text>
</comment>
<dbReference type="Pfam" id="PF01739">
    <property type="entry name" value="CheR"/>
    <property type="match status" value="1"/>
</dbReference>
<dbReference type="GO" id="GO:0008168">
    <property type="term" value="F:methyltransferase activity"/>
    <property type="evidence" value="ECO:0007669"/>
    <property type="project" value="UniProtKB-KW"/>
</dbReference>
<dbReference type="Gene3D" id="3.40.50.150">
    <property type="entry name" value="Vaccinia Virus protein VP39"/>
    <property type="match status" value="1"/>
</dbReference>
<dbReference type="Gene3D" id="1.10.155.10">
    <property type="entry name" value="Chemotaxis receptor methyltransferase CheR, N-terminal domain"/>
    <property type="match status" value="1"/>
</dbReference>
<reference evidence="8" key="1">
    <citation type="journal article" date="2019" name="Int. J. Syst. Evol. Microbiol.">
        <title>The Global Catalogue of Microorganisms (GCM) 10K type strain sequencing project: providing services to taxonomists for standard genome sequencing and annotation.</title>
        <authorList>
            <consortium name="The Broad Institute Genomics Platform"/>
            <consortium name="The Broad Institute Genome Sequencing Center for Infectious Disease"/>
            <person name="Wu L."/>
            <person name="Ma J."/>
        </authorList>
    </citation>
    <scope>NUCLEOTIDE SEQUENCE [LARGE SCALE GENOMIC DNA]</scope>
    <source>
        <strain evidence="8">KCTC 23723</strain>
    </source>
</reference>
<keyword evidence="4 5" id="KW-0949">S-adenosyl-L-methionine</keyword>
<evidence type="ECO:0000313" key="7">
    <source>
        <dbReference type="EMBL" id="GGW57016.1"/>
    </source>
</evidence>
<dbReference type="RefSeq" id="WP_189481383.1">
    <property type="nucleotide sequence ID" value="NZ_BMYR01000004.1"/>
</dbReference>
<dbReference type="Proteomes" id="UP000634667">
    <property type="component" value="Unassembled WGS sequence"/>
</dbReference>
<feature type="domain" description="CheR-type methyltransferase" evidence="6">
    <location>
        <begin position="1"/>
        <end position="269"/>
    </location>
</feature>
<dbReference type="InterPro" id="IPR050903">
    <property type="entry name" value="Bact_Chemotaxis_MeTrfase"/>
</dbReference>
<dbReference type="InterPro" id="IPR026024">
    <property type="entry name" value="Chemotaxis_MeTrfase_CheR"/>
</dbReference>
<dbReference type="SMART" id="SM00138">
    <property type="entry name" value="MeTrc"/>
    <property type="match status" value="1"/>
</dbReference>
<evidence type="ECO:0000256" key="2">
    <source>
        <dbReference type="ARBA" id="ARBA00022603"/>
    </source>
</evidence>
<dbReference type="Pfam" id="PF03705">
    <property type="entry name" value="CheR_N"/>
    <property type="match status" value="1"/>
</dbReference>
<dbReference type="InterPro" id="IPR036804">
    <property type="entry name" value="CheR_N_sf"/>
</dbReference>
<evidence type="ECO:0000256" key="5">
    <source>
        <dbReference type="PIRNR" id="PIRNR000410"/>
    </source>
</evidence>
<accession>A0ABQ2WIJ8</accession>
<gene>
    <name evidence="7" type="ORF">GCM10008111_11290</name>
</gene>
<dbReference type="SUPFAM" id="SSF47757">
    <property type="entry name" value="Chemotaxis receptor methyltransferase CheR, N-terminal domain"/>
    <property type="match status" value="1"/>
</dbReference>
<dbReference type="CDD" id="cd02440">
    <property type="entry name" value="AdoMet_MTases"/>
    <property type="match status" value="1"/>
</dbReference>
<sequence>MHADLISHDEFEQIRRFFQHESGIALPDTKRSLVSGRLTGRLRALKLGSFAEYLHFILQPGQELEKQMAVDLLTTNETYFYREPKHFTYLQALLAEWSGDKAPLIWSAACSSGEEPYTLAMLMAEAFGSRPWQILASDISTRVLESARTALYPLTRAKELPQPLLKKYCLKGKGEYDGYLLIDEKLQQRVQFAQRNLMEPQRLDSKVDIIFLRNVLIYFDNKTKAVILNNLSRCLKPDGLMFIGHSESLHGISDQFVSLKPALYRFTGGRT</sequence>
<evidence type="ECO:0000256" key="3">
    <source>
        <dbReference type="ARBA" id="ARBA00022679"/>
    </source>
</evidence>
<dbReference type="PANTHER" id="PTHR24422">
    <property type="entry name" value="CHEMOTAXIS PROTEIN METHYLTRANSFERASE"/>
    <property type="match status" value="1"/>
</dbReference>
<name>A0ABQ2WIJ8_9ALTE</name>
<dbReference type="PANTHER" id="PTHR24422:SF26">
    <property type="entry name" value="CHEMOTAXIS PROTEIN METHYLTRANSFERASE"/>
    <property type="match status" value="1"/>
</dbReference>
<dbReference type="InterPro" id="IPR000780">
    <property type="entry name" value="CheR_MeTrfase"/>
</dbReference>
<dbReference type="SUPFAM" id="SSF53335">
    <property type="entry name" value="S-adenosyl-L-methionine-dependent methyltransferases"/>
    <property type="match status" value="1"/>
</dbReference>
<proteinExistence type="predicted"/>
<comment type="caution">
    <text evidence="7">The sequence shown here is derived from an EMBL/GenBank/DDBJ whole genome shotgun (WGS) entry which is preliminary data.</text>
</comment>
<dbReference type="PROSITE" id="PS50123">
    <property type="entry name" value="CHER"/>
    <property type="match status" value="1"/>
</dbReference>
<evidence type="ECO:0000259" key="6">
    <source>
        <dbReference type="PROSITE" id="PS50123"/>
    </source>
</evidence>
<dbReference type="PIRSF" id="PIRSF000410">
    <property type="entry name" value="CheR"/>
    <property type="match status" value="1"/>
</dbReference>
<dbReference type="EC" id="2.1.1.80" evidence="5"/>
<evidence type="ECO:0000313" key="8">
    <source>
        <dbReference type="Proteomes" id="UP000634667"/>
    </source>
</evidence>